<keyword evidence="1" id="KW-0472">Membrane</keyword>
<gene>
    <name evidence="2" type="ORF">ACERZ8_12985</name>
</gene>
<keyword evidence="3" id="KW-1185">Reference proteome</keyword>
<evidence type="ECO:0008006" key="4">
    <source>
        <dbReference type="Google" id="ProtNLM"/>
    </source>
</evidence>
<dbReference type="Proteomes" id="UP001627408">
    <property type="component" value="Unassembled WGS sequence"/>
</dbReference>
<feature type="transmembrane region" description="Helical" evidence="1">
    <location>
        <begin position="58"/>
        <end position="83"/>
    </location>
</feature>
<evidence type="ECO:0000256" key="1">
    <source>
        <dbReference type="SAM" id="Phobius"/>
    </source>
</evidence>
<accession>A0ABW8UV28</accession>
<sequence>MIMPIALAALFMGTLVGFVLARRFMLRSLVGLILVMIGLVFFVSWTPTEALPGDGYAIVIAAYLIAPPLAAGLFGGGVFAWLFRTRASAT</sequence>
<keyword evidence="1" id="KW-1133">Transmembrane helix</keyword>
<evidence type="ECO:0000313" key="2">
    <source>
        <dbReference type="EMBL" id="MFL4470752.1"/>
    </source>
</evidence>
<proteinExistence type="predicted"/>
<name>A0ABW8UV28_9RHOB</name>
<feature type="transmembrane region" description="Helical" evidence="1">
    <location>
        <begin position="29"/>
        <end position="46"/>
    </location>
</feature>
<organism evidence="2 3">
    <name type="scientific">Tateyamaria armeniaca</name>
    <dbReference type="NCBI Taxonomy" id="2518930"/>
    <lineage>
        <taxon>Bacteria</taxon>
        <taxon>Pseudomonadati</taxon>
        <taxon>Pseudomonadota</taxon>
        <taxon>Alphaproteobacteria</taxon>
        <taxon>Rhodobacterales</taxon>
        <taxon>Roseobacteraceae</taxon>
        <taxon>Tateyamaria</taxon>
    </lineage>
</organism>
<evidence type="ECO:0000313" key="3">
    <source>
        <dbReference type="Proteomes" id="UP001627408"/>
    </source>
</evidence>
<protein>
    <recommendedName>
        <fullName evidence="4">Major facilitator superfamily (MFS) profile domain-containing protein</fullName>
    </recommendedName>
</protein>
<dbReference type="EMBL" id="JBHDIY010000002">
    <property type="protein sequence ID" value="MFL4470752.1"/>
    <property type="molecule type" value="Genomic_DNA"/>
</dbReference>
<reference evidence="2 3" key="1">
    <citation type="submission" date="2024-08" db="EMBL/GenBank/DDBJ databases">
        <title>Tateyamaria sp. nov., isolated from marine algae.</title>
        <authorList>
            <person name="Choi B.J."/>
            <person name="Kim J.M."/>
            <person name="Lee J.K."/>
            <person name="Choi D.G."/>
            <person name="Bayburt H."/>
            <person name="Baek J.H."/>
            <person name="Han D.M."/>
            <person name="Jeon C.O."/>
        </authorList>
    </citation>
    <scope>NUCLEOTIDE SEQUENCE [LARGE SCALE GENOMIC DNA]</scope>
    <source>
        <strain evidence="2 3">KMU-156</strain>
    </source>
</reference>
<feature type="transmembrane region" description="Helical" evidence="1">
    <location>
        <begin position="6"/>
        <end position="22"/>
    </location>
</feature>
<dbReference type="RefSeq" id="WP_407592597.1">
    <property type="nucleotide sequence ID" value="NZ_JBHDIY010000002.1"/>
</dbReference>
<comment type="caution">
    <text evidence="2">The sequence shown here is derived from an EMBL/GenBank/DDBJ whole genome shotgun (WGS) entry which is preliminary data.</text>
</comment>
<keyword evidence="1" id="KW-0812">Transmembrane</keyword>